<dbReference type="InterPro" id="IPR011989">
    <property type="entry name" value="ARM-like"/>
</dbReference>
<gene>
    <name evidence="3" type="ORF">NEMVEDRAFT_v1g145718</name>
</gene>
<dbReference type="InterPro" id="IPR016024">
    <property type="entry name" value="ARM-type_fold"/>
</dbReference>
<name>A7T4M1_NEMVE</name>
<dbReference type="InParanoid" id="A7T4M1"/>
<feature type="non-terminal residue" evidence="3">
    <location>
        <position position="1"/>
    </location>
</feature>
<dbReference type="GO" id="GO:0003677">
    <property type="term" value="F:DNA binding"/>
    <property type="evidence" value="ECO:0007669"/>
    <property type="project" value="InterPro"/>
</dbReference>
<reference evidence="3 4" key="1">
    <citation type="journal article" date="2007" name="Science">
        <title>Sea anemone genome reveals ancestral eumetazoan gene repertoire and genomic organization.</title>
        <authorList>
            <person name="Putnam N.H."/>
            <person name="Srivastava M."/>
            <person name="Hellsten U."/>
            <person name="Dirks B."/>
            <person name="Chapman J."/>
            <person name="Salamov A."/>
            <person name="Terry A."/>
            <person name="Shapiro H."/>
            <person name="Lindquist E."/>
            <person name="Kapitonov V.V."/>
            <person name="Jurka J."/>
            <person name="Genikhovich G."/>
            <person name="Grigoriev I.V."/>
            <person name="Lucas S.M."/>
            <person name="Steele R.E."/>
            <person name="Finnerty J.R."/>
            <person name="Technau U."/>
            <person name="Martindale M.Q."/>
            <person name="Rokhsar D.S."/>
        </authorList>
    </citation>
    <scope>NUCLEOTIDE SEQUENCE [LARGE SCALE GENOMIC DNA]</scope>
    <source>
        <strain evidence="4">CH2 X CH6</strain>
    </source>
</reference>
<feature type="repeat" description="HEAT" evidence="1">
    <location>
        <begin position="100"/>
        <end position="142"/>
    </location>
</feature>
<dbReference type="Gene3D" id="1.25.10.10">
    <property type="entry name" value="Leucine-rich Repeat Variant"/>
    <property type="match status" value="1"/>
</dbReference>
<evidence type="ECO:0008006" key="5">
    <source>
        <dbReference type="Google" id="ProtNLM"/>
    </source>
</evidence>
<dbReference type="Proteomes" id="UP000001593">
    <property type="component" value="Unassembled WGS sequence"/>
</dbReference>
<accession>A7T4M1</accession>
<protein>
    <recommendedName>
        <fullName evidence="5">HEAT repeat-containing protein 1</fullName>
    </recommendedName>
</protein>
<dbReference type="Pfam" id="PF13513">
    <property type="entry name" value="HEAT_EZ"/>
    <property type="match status" value="1"/>
</dbReference>
<dbReference type="GO" id="GO:0017025">
    <property type="term" value="F:TBP-class protein binding"/>
    <property type="evidence" value="ECO:0007669"/>
    <property type="project" value="InterPro"/>
</dbReference>
<dbReference type="InterPro" id="IPR021133">
    <property type="entry name" value="HEAT_type_2"/>
</dbReference>
<dbReference type="OMA" id="FELFCES"/>
<dbReference type="PANTHER" id="PTHR36498">
    <property type="entry name" value="TATA-BINDING PROTEIN-ASSOCIATED FACTOR 172"/>
    <property type="match status" value="1"/>
</dbReference>
<dbReference type="SUPFAM" id="SSF48371">
    <property type="entry name" value="ARM repeat"/>
    <property type="match status" value="1"/>
</dbReference>
<dbReference type="AlphaFoldDB" id="A7T4M1"/>
<dbReference type="PROSITE" id="PS50077">
    <property type="entry name" value="HEAT_REPEAT"/>
    <property type="match status" value="1"/>
</dbReference>
<evidence type="ECO:0000313" key="4">
    <source>
        <dbReference type="Proteomes" id="UP000001593"/>
    </source>
</evidence>
<dbReference type="STRING" id="45351.A7T4M1"/>
<keyword evidence="4" id="KW-1185">Reference proteome</keyword>
<feature type="chain" id="PRO_5002715614" description="HEAT repeat-containing protein 1" evidence="2">
    <location>
        <begin position="25"/>
        <end position="232"/>
    </location>
</feature>
<sequence length="232" mass="25617">IHQMHMQNMKWMENMAVYLLCVLALDRFGDFVSDEVVAPVRETCAQTLGVVVRHMNVSDCRSVMLTLLTLQEQTEWEVRHGGLLGIKYLLAVRQDLSADLLPLVLNPIISALQDDDDDVRAIAASALLPIAESIVQELLMTLWNTLVELDDLTASTNSIMLLLAGILACPSVSMTMFGSAGSLSDLVPRLWPFLRHTIRSVRLAALRTLRILLQGTANVEVLPPIMAIAFVS</sequence>
<dbReference type="HOGENOM" id="CLU_1197455_0_0_1"/>
<evidence type="ECO:0000256" key="2">
    <source>
        <dbReference type="SAM" id="SignalP"/>
    </source>
</evidence>
<proteinExistence type="predicted"/>
<dbReference type="InterPro" id="IPR044972">
    <property type="entry name" value="Mot1"/>
</dbReference>
<dbReference type="EMBL" id="DS470907">
    <property type="protein sequence ID" value="EDO29092.1"/>
    <property type="molecule type" value="Genomic_DNA"/>
</dbReference>
<dbReference type="GO" id="GO:0016887">
    <property type="term" value="F:ATP hydrolysis activity"/>
    <property type="evidence" value="ECO:0007669"/>
    <property type="project" value="InterPro"/>
</dbReference>
<evidence type="ECO:0000313" key="3">
    <source>
        <dbReference type="EMBL" id="EDO29092.1"/>
    </source>
</evidence>
<evidence type="ECO:0000256" key="1">
    <source>
        <dbReference type="PROSITE-ProRule" id="PRU00103"/>
    </source>
</evidence>
<organism evidence="3 4">
    <name type="scientific">Nematostella vectensis</name>
    <name type="common">Starlet sea anemone</name>
    <dbReference type="NCBI Taxonomy" id="45351"/>
    <lineage>
        <taxon>Eukaryota</taxon>
        <taxon>Metazoa</taxon>
        <taxon>Cnidaria</taxon>
        <taxon>Anthozoa</taxon>
        <taxon>Hexacorallia</taxon>
        <taxon>Actiniaria</taxon>
        <taxon>Edwardsiidae</taxon>
        <taxon>Nematostella</taxon>
    </lineage>
</organism>
<feature type="signal peptide" evidence="2">
    <location>
        <begin position="1"/>
        <end position="24"/>
    </location>
</feature>
<keyword evidence="2" id="KW-0732">Signal</keyword>
<dbReference type="PhylomeDB" id="A7T4M1"/>
<dbReference type="eggNOG" id="KOG0392">
    <property type="taxonomic scope" value="Eukaryota"/>
</dbReference>
<dbReference type="PANTHER" id="PTHR36498:SF1">
    <property type="entry name" value="TATA-BINDING PROTEIN-ASSOCIATED FACTOR 172"/>
    <property type="match status" value="1"/>
</dbReference>